<sequence length="216" mass="22643">MAVDIPPLDDQMDIDEPFELEVVGCSLAPSDDSCLPEGMEICPPSPALSSRVLRFEEAPVDRCVLPEGMDVCPTSPARSSGFLPLAGSDTPSVHFVGPSATLAAPPAPSAFMATHSAPSATTLATPSAPYVSVARAAAMYTAEQYRCPASPPSRDDTPPKASRDGTPLGNENQLSPVNGPVAPPEDVEDVNRPDGPEFWLVPGPGRSLLSVDRRIR</sequence>
<feature type="region of interest" description="Disordered" evidence="1">
    <location>
        <begin position="145"/>
        <end position="216"/>
    </location>
</feature>
<gene>
    <name evidence="2" type="ORF">K450DRAFT_276091</name>
</gene>
<evidence type="ECO:0000313" key="2">
    <source>
        <dbReference type="EMBL" id="KAI8574901.1"/>
    </source>
</evidence>
<feature type="compositionally biased region" description="Basic and acidic residues" evidence="1">
    <location>
        <begin position="153"/>
        <end position="163"/>
    </location>
</feature>
<organism evidence="2 3">
    <name type="scientific">Umbelopsis ramanniana AG</name>
    <dbReference type="NCBI Taxonomy" id="1314678"/>
    <lineage>
        <taxon>Eukaryota</taxon>
        <taxon>Fungi</taxon>
        <taxon>Fungi incertae sedis</taxon>
        <taxon>Mucoromycota</taxon>
        <taxon>Mucoromycotina</taxon>
        <taxon>Umbelopsidomycetes</taxon>
        <taxon>Umbelopsidales</taxon>
        <taxon>Umbelopsidaceae</taxon>
        <taxon>Umbelopsis</taxon>
    </lineage>
</organism>
<evidence type="ECO:0000313" key="3">
    <source>
        <dbReference type="Proteomes" id="UP001206595"/>
    </source>
</evidence>
<reference evidence="2" key="1">
    <citation type="submission" date="2021-06" db="EMBL/GenBank/DDBJ databases">
        <authorList>
            <consortium name="DOE Joint Genome Institute"/>
            <person name="Mondo S.J."/>
            <person name="Amses K.R."/>
            <person name="Simmons D.R."/>
            <person name="Longcore J.E."/>
            <person name="Seto K."/>
            <person name="Alves G.H."/>
            <person name="Bonds A.E."/>
            <person name="Quandt C.A."/>
            <person name="Davis W.J."/>
            <person name="Chang Y."/>
            <person name="Letcher P.M."/>
            <person name="Powell M.J."/>
            <person name="Kuo A."/>
            <person name="Labutti K."/>
            <person name="Pangilinan J."/>
            <person name="Andreopoulos W."/>
            <person name="Tritt A."/>
            <person name="Riley R."/>
            <person name="Hundley H."/>
            <person name="Johnson J."/>
            <person name="Lipzen A."/>
            <person name="Barry K."/>
            <person name="Berbee M.L."/>
            <person name="Buchler N.E."/>
            <person name="Grigoriev I.V."/>
            <person name="Spatafora J.W."/>
            <person name="Stajich J.E."/>
            <person name="James T.Y."/>
        </authorList>
    </citation>
    <scope>NUCLEOTIDE SEQUENCE</scope>
    <source>
        <strain evidence="2">AG</strain>
    </source>
</reference>
<proteinExistence type="predicted"/>
<name>A0AAD5E1Q2_UMBRA</name>
<reference evidence="2" key="2">
    <citation type="journal article" date="2022" name="Proc. Natl. Acad. Sci. U.S.A.">
        <title>Diploid-dominant life cycles characterize the early evolution of Fungi.</title>
        <authorList>
            <person name="Amses K.R."/>
            <person name="Simmons D.R."/>
            <person name="Longcore J.E."/>
            <person name="Mondo S.J."/>
            <person name="Seto K."/>
            <person name="Jeronimo G.H."/>
            <person name="Bonds A.E."/>
            <person name="Quandt C.A."/>
            <person name="Davis W.J."/>
            <person name="Chang Y."/>
            <person name="Federici B.A."/>
            <person name="Kuo A."/>
            <person name="LaButti K."/>
            <person name="Pangilinan J."/>
            <person name="Andreopoulos W."/>
            <person name="Tritt A."/>
            <person name="Riley R."/>
            <person name="Hundley H."/>
            <person name="Johnson J."/>
            <person name="Lipzen A."/>
            <person name="Barry K."/>
            <person name="Lang B.F."/>
            <person name="Cuomo C.A."/>
            <person name="Buchler N.E."/>
            <person name="Grigoriev I.V."/>
            <person name="Spatafora J.W."/>
            <person name="Stajich J.E."/>
            <person name="James T.Y."/>
        </authorList>
    </citation>
    <scope>NUCLEOTIDE SEQUENCE</scope>
    <source>
        <strain evidence="2">AG</strain>
    </source>
</reference>
<dbReference type="Proteomes" id="UP001206595">
    <property type="component" value="Unassembled WGS sequence"/>
</dbReference>
<dbReference type="EMBL" id="MU621050">
    <property type="protein sequence ID" value="KAI8574901.1"/>
    <property type="molecule type" value="Genomic_DNA"/>
</dbReference>
<keyword evidence="3" id="KW-1185">Reference proteome</keyword>
<comment type="caution">
    <text evidence="2">The sequence shown here is derived from an EMBL/GenBank/DDBJ whole genome shotgun (WGS) entry which is preliminary data.</text>
</comment>
<protein>
    <submittedName>
        <fullName evidence="2">Uncharacterized protein</fullName>
    </submittedName>
</protein>
<evidence type="ECO:0000256" key="1">
    <source>
        <dbReference type="SAM" id="MobiDB-lite"/>
    </source>
</evidence>
<accession>A0AAD5E1Q2</accession>
<dbReference type="RefSeq" id="XP_051439908.1">
    <property type="nucleotide sequence ID" value="XM_051593214.1"/>
</dbReference>
<dbReference type="AlphaFoldDB" id="A0AAD5E1Q2"/>
<dbReference type="GeneID" id="75918556"/>